<comment type="caution">
    <text evidence="3">The sequence shown here is derived from an EMBL/GenBank/DDBJ whole genome shotgun (WGS) entry which is preliminary data.</text>
</comment>
<evidence type="ECO:0000256" key="1">
    <source>
        <dbReference type="SAM" id="Coils"/>
    </source>
</evidence>
<accession>A0A550CG44</accession>
<dbReference type="Proteomes" id="UP000320762">
    <property type="component" value="Unassembled WGS sequence"/>
</dbReference>
<feature type="coiled-coil region" evidence="1">
    <location>
        <begin position="146"/>
        <end position="180"/>
    </location>
</feature>
<evidence type="ECO:0000313" key="3">
    <source>
        <dbReference type="EMBL" id="TRM63781.1"/>
    </source>
</evidence>
<reference evidence="3 4" key="1">
    <citation type="journal article" date="2019" name="New Phytol.">
        <title>Comparative genomics reveals unique wood-decay strategies and fruiting body development in the Schizophyllaceae.</title>
        <authorList>
            <person name="Almasi E."/>
            <person name="Sahu N."/>
            <person name="Krizsan K."/>
            <person name="Balint B."/>
            <person name="Kovacs G.M."/>
            <person name="Kiss B."/>
            <person name="Cseklye J."/>
            <person name="Drula E."/>
            <person name="Henrissat B."/>
            <person name="Nagy I."/>
            <person name="Chovatia M."/>
            <person name="Adam C."/>
            <person name="LaButti K."/>
            <person name="Lipzen A."/>
            <person name="Riley R."/>
            <person name="Grigoriev I.V."/>
            <person name="Nagy L.G."/>
        </authorList>
    </citation>
    <scope>NUCLEOTIDE SEQUENCE [LARGE SCALE GENOMIC DNA]</scope>
    <source>
        <strain evidence="3 4">NL-1724</strain>
    </source>
</reference>
<sequence length="464" mass="51316">MLSVFVETFSSIISSRNTAEERMERRHEESTTQRRARSHSRHQVRRSSQRTSTRTDRDTTPRPSYASAASTPARRLNTDIAEGNRGRDASARDRGRPHCAHDTVEVLQDKNPSDSRLERALAEHQREAVAERADILFVNHHLHTENENLRDEKHQLAAALNSAEARIRDAEVQHAQTRQLLDARTQELFAMQSVFGPPSALSERDIVRSVEELNEEIFQLSALMADSLVRVAGDQTKVAQAMKTMVQRLGEPVCTALTNDDDAMRLAAVQLTLQATAAFWCGSVVERWALSSSTLERGMRRLYAEISEKEPQAVAARWKAVARKNMQDAEDATDGGMRERLCEMLQDVLDAAGYAIEDEHGERGVALGEGVATVLRLSVGLRSNISTIVSAELLTVLPRGGKRYDSASMEAEDATGRPDDAEVVACGITLGLVRVQDLSKKHTLVRPKVVLVSSFAPHASASRV</sequence>
<dbReference type="AlphaFoldDB" id="A0A550CG44"/>
<feature type="compositionally biased region" description="Basic residues" evidence="2">
    <location>
        <begin position="34"/>
        <end position="48"/>
    </location>
</feature>
<feature type="region of interest" description="Disordered" evidence="2">
    <location>
        <begin position="15"/>
        <end position="101"/>
    </location>
</feature>
<proteinExistence type="predicted"/>
<organism evidence="3 4">
    <name type="scientific">Schizophyllum amplum</name>
    <dbReference type="NCBI Taxonomy" id="97359"/>
    <lineage>
        <taxon>Eukaryota</taxon>
        <taxon>Fungi</taxon>
        <taxon>Dikarya</taxon>
        <taxon>Basidiomycota</taxon>
        <taxon>Agaricomycotina</taxon>
        <taxon>Agaricomycetes</taxon>
        <taxon>Agaricomycetidae</taxon>
        <taxon>Agaricales</taxon>
        <taxon>Schizophyllaceae</taxon>
        <taxon>Schizophyllum</taxon>
    </lineage>
</organism>
<name>A0A550CG44_9AGAR</name>
<evidence type="ECO:0000256" key="2">
    <source>
        <dbReference type="SAM" id="MobiDB-lite"/>
    </source>
</evidence>
<dbReference type="OrthoDB" id="3147752at2759"/>
<evidence type="ECO:0000313" key="4">
    <source>
        <dbReference type="Proteomes" id="UP000320762"/>
    </source>
</evidence>
<dbReference type="STRING" id="97359.A0A550CG44"/>
<dbReference type="EMBL" id="VDMD01000008">
    <property type="protein sequence ID" value="TRM63781.1"/>
    <property type="molecule type" value="Genomic_DNA"/>
</dbReference>
<gene>
    <name evidence="3" type="ORF">BD626DRAFT_568408</name>
</gene>
<protein>
    <submittedName>
        <fullName evidence="3">Uncharacterized protein</fullName>
    </submittedName>
</protein>
<keyword evidence="1" id="KW-0175">Coiled coil</keyword>
<feature type="compositionally biased region" description="Basic and acidic residues" evidence="2">
    <location>
        <begin position="18"/>
        <end position="32"/>
    </location>
</feature>
<feature type="compositionally biased region" description="Basic and acidic residues" evidence="2">
    <location>
        <begin position="82"/>
        <end position="101"/>
    </location>
</feature>
<keyword evidence="4" id="KW-1185">Reference proteome</keyword>